<dbReference type="Gene3D" id="3.40.50.1820">
    <property type="entry name" value="alpha/beta hydrolase"/>
    <property type="match status" value="1"/>
</dbReference>
<dbReference type="PANTHER" id="PTHR17630:SF44">
    <property type="entry name" value="PROTEIN AIM2"/>
    <property type="match status" value="1"/>
</dbReference>
<sequence>MSSATSPVLAGAVGKNCTIGSIHEGVPTGNNITIGGVPTYLAEPPKSLSGKDKHLQPKVMMFFADALGAFSINNELLQDYFATQGYTVLGIDYFFGDPAGLHVTPDLVSFEPGFDLNAWVAKSRKQAETAVPTWVEGVRTRFGPNAKYSAVGYCFGDPYVMELSATDQVVAGAFVHPSGLTEDHFNKLKKPLLLSCAESDSSFPNESRRRAEDILATGHSTYHVQIFSGTTHGFATRGNLTNKKRVLTPCLIVWAKEESARSVVRWFNRFSI</sequence>
<gene>
    <name evidence="2" type="ORF">DFP72DRAFT_819835</name>
</gene>
<organism evidence="2 3">
    <name type="scientific">Ephemerocybe angulata</name>
    <dbReference type="NCBI Taxonomy" id="980116"/>
    <lineage>
        <taxon>Eukaryota</taxon>
        <taxon>Fungi</taxon>
        <taxon>Dikarya</taxon>
        <taxon>Basidiomycota</taxon>
        <taxon>Agaricomycotina</taxon>
        <taxon>Agaricomycetes</taxon>
        <taxon>Agaricomycetidae</taxon>
        <taxon>Agaricales</taxon>
        <taxon>Agaricineae</taxon>
        <taxon>Psathyrellaceae</taxon>
        <taxon>Ephemerocybe</taxon>
    </lineage>
</organism>
<feature type="domain" description="Dienelactone hydrolase" evidence="1">
    <location>
        <begin position="52"/>
        <end position="269"/>
    </location>
</feature>
<proteinExistence type="predicted"/>
<reference evidence="2 3" key="1">
    <citation type="submission" date="2020-07" db="EMBL/GenBank/DDBJ databases">
        <title>Comparative genomics of pyrophilous fungi reveals a link between fire events and developmental genes.</title>
        <authorList>
            <consortium name="DOE Joint Genome Institute"/>
            <person name="Steindorff A.S."/>
            <person name="Carver A."/>
            <person name="Calhoun S."/>
            <person name="Stillman K."/>
            <person name="Liu H."/>
            <person name="Lipzen A."/>
            <person name="Pangilinan J."/>
            <person name="Labutti K."/>
            <person name="Bruns T.D."/>
            <person name="Grigoriev I.V."/>
        </authorList>
    </citation>
    <scope>NUCLEOTIDE SEQUENCE [LARGE SCALE GENOMIC DNA]</scope>
    <source>
        <strain evidence="2 3">CBS 144469</strain>
    </source>
</reference>
<dbReference type="Pfam" id="PF01738">
    <property type="entry name" value="DLH"/>
    <property type="match status" value="1"/>
</dbReference>
<dbReference type="SUPFAM" id="SSF53474">
    <property type="entry name" value="alpha/beta-Hydrolases"/>
    <property type="match status" value="1"/>
</dbReference>
<comment type="caution">
    <text evidence="2">The sequence shown here is derived from an EMBL/GenBank/DDBJ whole genome shotgun (WGS) entry which is preliminary data.</text>
</comment>
<dbReference type="PANTHER" id="PTHR17630">
    <property type="entry name" value="DIENELACTONE HYDROLASE"/>
    <property type="match status" value="1"/>
</dbReference>
<evidence type="ECO:0000313" key="3">
    <source>
        <dbReference type="Proteomes" id="UP000521943"/>
    </source>
</evidence>
<dbReference type="AlphaFoldDB" id="A0A8H6M0G5"/>
<dbReference type="InterPro" id="IPR029058">
    <property type="entry name" value="AB_hydrolase_fold"/>
</dbReference>
<name>A0A8H6M0G5_9AGAR</name>
<dbReference type="EMBL" id="JACGCI010000068">
    <property type="protein sequence ID" value="KAF6748759.1"/>
    <property type="molecule type" value="Genomic_DNA"/>
</dbReference>
<protein>
    <submittedName>
        <fullName evidence="2">Alpha/Beta hydrolase protein</fullName>
    </submittedName>
</protein>
<evidence type="ECO:0000313" key="2">
    <source>
        <dbReference type="EMBL" id="KAF6748759.1"/>
    </source>
</evidence>
<evidence type="ECO:0000259" key="1">
    <source>
        <dbReference type="Pfam" id="PF01738"/>
    </source>
</evidence>
<keyword evidence="3" id="KW-1185">Reference proteome</keyword>
<dbReference type="InterPro" id="IPR002925">
    <property type="entry name" value="Dienelactn_hydro"/>
</dbReference>
<dbReference type="OrthoDB" id="1393670at2759"/>
<dbReference type="Proteomes" id="UP000521943">
    <property type="component" value="Unassembled WGS sequence"/>
</dbReference>
<accession>A0A8H6M0G5</accession>
<dbReference type="GO" id="GO:0016787">
    <property type="term" value="F:hydrolase activity"/>
    <property type="evidence" value="ECO:0007669"/>
    <property type="project" value="UniProtKB-KW"/>
</dbReference>
<keyword evidence="2" id="KW-0378">Hydrolase</keyword>